<dbReference type="Pfam" id="PF00096">
    <property type="entry name" value="zf-C2H2"/>
    <property type="match status" value="2"/>
</dbReference>
<dbReference type="GO" id="GO:0006357">
    <property type="term" value="P:regulation of transcription by RNA polymerase II"/>
    <property type="evidence" value="ECO:0007669"/>
    <property type="project" value="TreeGrafter"/>
</dbReference>
<organism evidence="10 11">
    <name type="scientific">Olpidium bornovanus</name>
    <dbReference type="NCBI Taxonomy" id="278681"/>
    <lineage>
        <taxon>Eukaryota</taxon>
        <taxon>Fungi</taxon>
        <taxon>Fungi incertae sedis</taxon>
        <taxon>Olpidiomycota</taxon>
        <taxon>Olpidiomycotina</taxon>
        <taxon>Olpidiomycetes</taxon>
        <taxon>Olpidiales</taxon>
        <taxon>Olpidiaceae</taxon>
        <taxon>Olpidium</taxon>
    </lineage>
</organism>
<evidence type="ECO:0000256" key="3">
    <source>
        <dbReference type="ARBA" id="ARBA00022771"/>
    </source>
</evidence>
<keyword evidence="5" id="KW-0805">Transcription regulation</keyword>
<evidence type="ECO:0000313" key="10">
    <source>
        <dbReference type="EMBL" id="KAG5457395.1"/>
    </source>
</evidence>
<protein>
    <recommendedName>
        <fullName evidence="9">C2H2-type domain-containing protein</fullName>
    </recommendedName>
</protein>
<evidence type="ECO:0000256" key="6">
    <source>
        <dbReference type="ARBA" id="ARBA00023163"/>
    </source>
</evidence>
<dbReference type="PROSITE" id="PS50157">
    <property type="entry name" value="ZINC_FINGER_C2H2_2"/>
    <property type="match status" value="2"/>
</dbReference>
<gene>
    <name evidence="10" type="ORF">BJ554DRAFT_2606</name>
</gene>
<dbReference type="GO" id="GO:0008270">
    <property type="term" value="F:zinc ion binding"/>
    <property type="evidence" value="ECO:0007669"/>
    <property type="project" value="UniProtKB-KW"/>
</dbReference>
<dbReference type="Gene3D" id="3.30.160.60">
    <property type="entry name" value="Classic Zinc Finger"/>
    <property type="match status" value="2"/>
</dbReference>
<evidence type="ECO:0000256" key="5">
    <source>
        <dbReference type="ARBA" id="ARBA00023015"/>
    </source>
</evidence>
<name>A0A8H7ZQK0_9FUNG</name>
<evidence type="ECO:0000256" key="2">
    <source>
        <dbReference type="ARBA" id="ARBA00022723"/>
    </source>
</evidence>
<evidence type="ECO:0000256" key="8">
    <source>
        <dbReference type="PROSITE-ProRule" id="PRU00042"/>
    </source>
</evidence>
<evidence type="ECO:0000256" key="4">
    <source>
        <dbReference type="ARBA" id="ARBA00022833"/>
    </source>
</evidence>
<dbReference type="SMART" id="SM00355">
    <property type="entry name" value="ZnF_C2H2"/>
    <property type="match status" value="2"/>
</dbReference>
<feature type="domain" description="C2H2-type" evidence="9">
    <location>
        <begin position="15"/>
        <end position="45"/>
    </location>
</feature>
<dbReference type="InterPro" id="IPR051061">
    <property type="entry name" value="Zinc_finger_trans_reg"/>
</dbReference>
<evidence type="ECO:0000256" key="1">
    <source>
        <dbReference type="ARBA" id="ARBA00004123"/>
    </source>
</evidence>
<dbReference type="InterPro" id="IPR036236">
    <property type="entry name" value="Znf_C2H2_sf"/>
</dbReference>
<dbReference type="GO" id="GO:0005634">
    <property type="term" value="C:nucleus"/>
    <property type="evidence" value="ECO:0007669"/>
    <property type="project" value="UniProtKB-SubCell"/>
</dbReference>
<accession>A0A8H7ZQK0</accession>
<evidence type="ECO:0000259" key="9">
    <source>
        <dbReference type="PROSITE" id="PS50157"/>
    </source>
</evidence>
<keyword evidence="4" id="KW-0862">Zinc</keyword>
<dbReference type="OrthoDB" id="427030at2759"/>
<dbReference type="Proteomes" id="UP000673691">
    <property type="component" value="Unassembled WGS sequence"/>
</dbReference>
<keyword evidence="11" id="KW-1185">Reference proteome</keyword>
<keyword evidence="6" id="KW-0804">Transcription</keyword>
<feature type="domain" description="C2H2-type" evidence="9">
    <location>
        <begin position="72"/>
        <end position="102"/>
    </location>
</feature>
<comment type="caution">
    <text evidence="10">The sequence shown here is derived from an EMBL/GenBank/DDBJ whole genome shotgun (WGS) entry which is preliminary data.</text>
</comment>
<sequence length="142" mass="15246">MKGHVKAKHEGLKPFECSVEACGKAFGYKHALARHNRTIHENPTPRKKRVPERTVVDLITGADYACNQARRLKCSGRDCNAAFKRKYDLDRHLRSVHSDHLSENAARIAGAGPPPAPVAEGAFATVGDPVAAGTVAVDPTAA</sequence>
<dbReference type="PROSITE" id="PS00028">
    <property type="entry name" value="ZINC_FINGER_C2H2_1"/>
    <property type="match status" value="2"/>
</dbReference>
<dbReference type="SUPFAM" id="SSF57667">
    <property type="entry name" value="beta-beta-alpha zinc fingers"/>
    <property type="match status" value="1"/>
</dbReference>
<keyword evidence="3 8" id="KW-0863">Zinc-finger</keyword>
<dbReference type="AlphaFoldDB" id="A0A8H7ZQK0"/>
<dbReference type="PANTHER" id="PTHR46179">
    <property type="entry name" value="ZINC FINGER PROTEIN"/>
    <property type="match status" value="1"/>
</dbReference>
<evidence type="ECO:0000256" key="7">
    <source>
        <dbReference type="ARBA" id="ARBA00023242"/>
    </source>
</evidence>
<keyword evidence="2" id="KW-0479">Metal-binding</keyword>
<evidence type="ECO:0000313" key="11">
    <source>
        <dbReference type="Proteomes" id="UP000673691"/>
    </source>
</evidence>
<keyword evidence="7" id="KW-0539">Nucleus</keyword>
<proteinExistence type="predicted"/>
<reference evidence="10 11" key="1">
    <citation type="journal article" name="Sci. Rep.">
        <title>Genome-scale phylogenetic analyses confirm Olpidium as the closest living zoosporic fungus to the non-flagellated, terrestrial fungi.</title>
        <authorList>
            <person name="Chang Y."/>
            <person name="Rochon D."/>
            <person name="Sekimoto S."/>
            <person name="Wang Y."/>
            <person name="Chovatia M."/>
            <person name="Sandor L."/>
            <person name="Salamov A."/>
            <person name="Grigoriev I.V."/>
            <person name="Stajich J.E."/>
            <person name="Spatafora J.W."/>
        </authorList>
    </citation>
    <scope>NUCLEOTIDE SEQUENCE [LARGE SCALE GENOMIC DNA]</scope>
    <source>
        <strain evidence="10">S191</strain>
    </source>
</reference>
<dbReference type="PANTHER" id="PTHR46179:SF13">
    <property type="entry name" value="C2H2-TYPE DOMAIN-CONTAINING PROTEIN"/>
    <property type="match status" value="1"/>
</dbReference>
<dbReference type="InterPro" id="IPR013087">
    <property type="entry name" value="Znf_C2H2_type"/>
</dbReference>
<comment type="subcellular location">
    <subcellularLocation>
        <location evidence="1">Nucleus</location>
    </subcellularLocation>
</comment>
<dbReference type="EMBL" id="JAEFCI010010156">
    <property type="protein sequence ID" value="KAG5457395.1"/>
    <property type="molecule type" value="Genomic_DNA"/>
</dbReference>